<proteinExistence type="predicted"/>
<evidence type="ECO:0000313" key="1">
    <source>
        <dbReference type="EMBL" id="SFT68208.1"/>
    </source>
</evidence>
<accession>A0A1I6ZZU2</accession>
<dbReference type="SUPFAM" id="SSF48452">
    <property type="entry name" value="TPR-like"/>
    <property type="match status" value="1"/>
</dbReference>
<dbReference type="Proteomes" id="UP000236454">
    <property type="component" value="Unassembled WGS sequence"/>
</dbReference>
<reference evidence="1 2" key="1">
    <citation type="submission" date="2016-10" db="EMBL/GenBank/DDBJ databases">
        <authorList>
            <person name="de Groot N.N."/>
        </authorList>
    </citation>
    <scope>NUCLEOTIDE SEQUENCE [LARGE SCALE GENOMIC DNA]</scope>
    <source>
        <strain evidence="1 2">CGMCC 1.7005</strain>
    </source>
</reference>
<dbReference type="OrthoDB" id="1416614at2"/>
<dbReference type="RefSeq" id="WP_090248456.1">
    <property type="nucleotide sequence ID" value="NZ_FPAS01000002.1"/>
</dbReference>
<name>A0A1I6ZZU2_9FLAO</name>
<dbReference type="AlphaFoldDB" id="A0A1I6ZZU2"/>
<dbReference type="InterPro" id="IPR011990">
    <property type="entry name" value="TPR-like_helical_dom_sf"/>
</dbReference>
<dbReference type="STRING" id="477690.SAMN05216474_1770"/>
<sequence length="304" mass="36017">MKLPQKINEITIDSNIGTGVYPPNGFLMFEEANLGNGDCFGLYWEFGKEDQEPIICEMEHDEAIIVPRFSNLDKFFEWYKLNDYDWGNEEVKDENFTVSLLEKGKIALQQNNPQKALEYFKRSTENFGELSENWYRLATEYKRISNELEFQKCIINSILSNWAIQYPSQNAISKLKSLQPLEELENHPLIKYRDQLTFDFGGKKENDDYKIIKKIIVELEEIGEQHRALIMDQNYASMMYWETSSFQERHNFNVNDWRRDFILKTKGRTVNLDNLNKVEERVKHAKPLPAHKSSFWGKIKKLWT</sequence>
<evidence type="ECO:0000313" key="2">
    <source>
        <dbReference type="Proteomes" id="UP000236454"/>
    </source>
</evidence>
<dbReference type="EMBL" id="FPAS01000002">
    <property type="protein sequence ID" value="SFT68208.1"/>
    <property type="molecule type" value="Genomic_DNA"/>
</dbReference>
<organism evidence="1 2">
    <name type="scientific">Lishizhenia tianjinensis</name>
    <dbReference type="NCBI Taxonomy" id="477690"/>
    <lineage>
        <taxon>Bacteria</taxon>
        <taxon>Pseudomonadati</taxon>
        <taxon>Bacteroidota</taxon>
        <taxon>Flavobacteriia</taxon>
        <taxon>Flavobacteriales</taxon>
        <taxon>Crocinitomicaceae</taxon>
        <taxon>Lishizhenia</taxon>
    </lineage>
</organism>
<gene>
    <name evidence="1" type="ORF">SAMN05216474_1770</name>
</gene>
<protein>
    <recommendedName>
        <fullName evidence="3">Tetratricopeptide repeat-containing protein</fullName>
    </recommendedName>
</protein>
<evidence type="ECO:0008006" key="3">
    <source>
        <dbReference type="Google" id="ProtNLM"/>
    </source>
</evidence>
<keyword evidence="2" id="KW-1185">Reference proteome</keyword>